<name>A0A0U2X4G2_9ENTE</name>
<evidence type="ECO:0008006" key="3">
    <source>
        <dbReference type="Google" id="ProtNLM"/>
    </source>
</evidence>
<dbReference type="AlphaFoldDB" id="A0A0U2X4G2"/>
<dbReference type="Pfam" id="PF10127">
    <property type="entry name" value="RlaP"/>
    <property type="match status" value="1"/>
</dbReference>
<dbReference type="PANTHER" id="PTHR34817:SF2">
    <property type="entry name" value="NUCLEOTIDYLTRANSFERASE"/>
    <property type="match status" value="1"/>
</dbReference>
<evidence type="ECO:0000313" key="1">
    <source>
        <dbReference type="EMBL" id="ALS35687.1"/>
    </source>
</evidence>
<accession>A0A0U2X4G2</accession>
<sequence length="252" mass="29819">MDQTIKQELDRIAEKEQIQILYAVESGSRAWGFPSKDSDYDVRFIYTRPKKSYLQLQPTKDVLEYPISGDLDISGWDLDKTLKLLRKNNPALLEWLASPIIYKKNTSFYRELCLLSDKIQQPKGLIYHYLHMAKGNFRDYLKQEQVKSKKYFYVLRPLLACMWIEYYHEKPPVPFEQLLTIPSLSTDFLDAVAQLLIRKKAGEELALEEQIPEIQAFIKEKITYFESYVLTLETLPSISYDELNDFFFKWIE</sequence>
<dbReference type="STRING" id="118060.ATZ35_00495"/>
<organism evidence="1 2">
    <name type="scientific">Enterococcus rotai</name>
    <dbReference type="NCBI Taxonomy" id="118060"/>
    <lineage>
        <taxon>Bacteria</taxon>
        <taxon>Bacillati</taxon>
        <taxon>Bacillota</taxon>
        <taxon>Bacilli</taxon>
        <taxon>Lactobacillales</taxon>
        <taxon>Enterococcaceae</taxon>
        <taxon>Enterococcus</taxon>
    </lineage>
</organism>
<gene>
    <name evidence="1" type="ORF">ATZ35_00495</name>
</gene>
<dbReference type="KEGG" id="erx:ATZ35_00495"/>
<evidence type="ECO:0000313" key="2">
    <source>
        <dbReference type="Proteomes" id="UP000067523"/>
    </source>
</evidence>
<dbReference type="InterPro" id="IPR018775">
    <property type="entry name" value="RlaP"/>
</dbReference>
<reference evidence="2" key="1">
    <citation type="submission" date="2015-12" db="EMBL/GenBank/DDBJ databases">
        <authorList>
            <person name="Lauer A."/>
            <person name="Humrighouse B."/>
            <person name="Loparev V."/>
            <person name="Shewmaker P.L."/>
            <person name="Whitney A.M."/>
            <person name="McLaughlin R.W."/>
        </authorList>
    </citation>
    <scope>NUCLEOTIDE SEQUENCE [LARGE SCALE GENOMIC DNA]</scope>
    <source>
        <strain evidence="2">LMG 26678</strain>
    </source>
</reference>
<proteinExistence type="predicted"/>
<dbReference type="RefSeq" id="WP_208928390.1">
    <property type="nucleotide sequence ID" value="NZ_CP013655.1"/>
</dbReference>
<dbReference type="EMBL" id="CP013655">
    <property type="protein sequence ID" value="ALS35687.1"/>
    <property type="molecule type" value="Genomic_DNA"/>
</dbReference>
<dbReference type="Proteomes" id="UP000067523">
    <property type="component" value="Chromosome"/>
</dbReference>
<protein>
    <recommendedName>
        <fullName evidence="3">Nucleotidyltransferase</fullName>
    </recommendedName>
</protein>
<dbReference type="PANTHER" id="PTHR34817">
    <property type="entry name" value="NUCLEOTIDYLTRANSFERASE"/>
    <property type="match status" value="1"/>
</dbReference>
<dbReference type="SUPFAM" id="SSF81301">
    <property type="entry name" value="Nucleotidyltransferase"/>
    <property type="match status" value="1"/>
</dbReference>
<dbReference type="InterPro" id="IPR043519">
    <property type="entry name" value="NT_sf"/>
</dbReference>
<keyword evidence="2" id="KW-1185">Reference proteome</keyword>